<dbReference type="InterPro" id="IPR037010">
    <property type="entry name" value="VitB12-dep_Met_synth_activ_sf"/>
</dbReference>
<reference evidence="1" key="1">
    <citation type="journal article" date="2020" name="mSystems">
        <title>Genome- and Community-Level Interaction Insights into Carbon Utilization and Element Cycling Functions of Hydrothermarchaeota in Hydrothermal Sediment.</title>
        <authorList>
            <person name="Zhou Z."/>
            <person name="Liu Y."/>
            <person name="Xu W."/>
            <person name="Pan J."/>
            <person name="Luo Z.H."/>
            <person name="Li M."/>
        </authorList>
    </citation>
    <scope>NUCLEOTIDE SEQUENCE [LARGE SCALE GENOMIC DNA]</scope>
    <source>
        <strain evidence="1">SpSt-966</strain>
    </source>
</reference>
<gene>
    <name evidence="1" type="ORF">ENX73_06845</name>
</gene>
<dbReference type="GO" id="GO:0008705">
    <property type="term" value="F:methionine synthase activity"/>
    <property type="evidence" value="ECO:0007669"/>
    <property type="project" value="InterPro"/>
</dbReference>
<accession>A0A7V3RFW0</accession>
<dbReference type="Gene3D" id="3.40.109.40">
    <property type="match status" value="1"/>
</dbReference>
<sequence length="200" mass="22241">MQIIEVPSRDVEIPERAIASRMGFKGIGTIPEEFRKWYVEVREIAMELSKPSAAIDLFIPSSYDDIKGISIDRIEITGTLAKSQLGKSVEITAMLVTLGSDIDDKISELHESGEELKSFMLDAIGSELVEYVARSLDGDLRSKRSLKGSARIAPGYVDLPISLNEWFAFKFGKMLSVKSDPQSFTFLPRKTISAFIGWSN</sequence>
<name>A0A7V3RFW0_9BACT</name>
<dbReference type="EMBL" id="DTPE01000272">
    <property type="protein sequence ID" value="HGE75817.1"/>
    <property type="molecule type" value="Genomic_DNA"/>
</dbReference>
<comment type="caution">
    <text evidence="1">The sequence shown here is derived from an EMBL/GenBank/DDBJ whole genome shotgun (WGS) entry which is preliminary data.</text>
</comment>
<organism evidence="1">
    <name type="scientific">Mesoaciditoga lauensis</name>
    <dbReference type="NCBI Taxonomy" id="1495039"/>
    <lineage>
        <taxon>Bacteria</taxon>
        <taxon>Thermotogati</taxon>
        <taxon>Thermotogota</taxon>
        <taxon>Thermotogae</taxon>
        <taxon>Mesoaciditogales</taxon>
        <taxon>Mesoaciditogaceae</taxon>
        <taxon>Mesoaciditoga</taxon>
    </lineage>
</organism>
<proteinExistence type="predicted"/>
<dbReference type="AlphaFoldDB" id="A0A7V3RFW0"/>
<protein>
    <submittedName>
        <fullName evidence="1">Methionine synthase</fullName>
    </submittedName>
</protein>
<evidence type="ECO:0000313" key="1">
    <source>
        <dbReference type="EMBL" id="HGE75817.1"/>
    </source>
</evidence>
<dbReference type="SUPFAM" id="SSF56507">
    <property type="entry name" value="Methionine synthase activation domain-like"/>
    <property type="match status" value="1"/>
</dbReference>